<proteinExistence type="predicted"/>
<protein>
    <submittedName>
        <fullName evidence="1">1643_t:CDS:1</fullName>
    </submittedName>
</protein>
<gene>
    <name evidence="1" type="ORF">RPERSI_LOCUS22353</name>
</gene>
<evidence type="ECO:0000313" key="2">
    <source>
        <dbReference type="Proteomes" id="UP000789920"/>
    </source>
</evidence>
<dbReference type="Proteomes" id="UP000789920">
    <property type="component" value="Unassembled WGS sequence"/>
</dbReference>
<keyword evidence="2" id="KW-1185">Reference proteome</keyword>
<feature type="non-terminal residue" evidence="1">
    <location>
        <position position="1"/>
    </location>
</feature>
<reference evidence="1" key="1">
    <citation type="submission" date="2021-06" db="EMBL/GenBank/DDBJ databases">
        <authorList>
            <person name="Kallberg Y."/>
            <person name="Tangrot J."/>
            <person name="Rosling A."/>
        </authorList>
    </citation>
    <scope>NUCLEOTIDE SEQUENCE</scope>
    <source>
        <strain evidence="1">MA461A</strain>
    </source>
</reference>
<evidence type="ECO:0000313" key="1">
    <source>
        <dbReference type="EMBL" id="CAG8807261.1"/>
    </source>
</evidence>
<organism evidence="1 2">
    <name type="scientific">Racocetra persica</name>
    <dbReference type="NCBI Taxonomy" id="160502"/>
    <lineage>
        <taxon>Eukaryota</taxon>
        <taxon>Fungi</taxon>
        <taxon>Fungi incertae sedis</taxon>
        <taxon>Mucoromycota</taxon>
        <taxon>Glomeromycotina</taxon>
        <taxon>Glomeromycetes</taxon>
        <taxon>Diversisporales</taxon>
        <taxon>Gigasporaceae</taxon>
        <taxon>Racocetra</taxon>
    </lineage>
</organism>
<sequence>NFYVTDKNYRQDTLIKAYNLVRLSKIIKTSLNEHGVLIKDDANEVLHNDSCSFLRITKANPKVLLGFVLLA</sequence>
<dbReference type="EMBL" id="CAJVQC010067458">
    <property type="protein sequence ID" value="CAG8807261.1"/>
    <property type="molecule type" value="Genomic_DNA"/>
</dbReference>
<feature type="non-terminal residue" evidence="1">
    <location>
        <position position="71"/>
    </location>
</feature>
<accession>A0ACA9RRD6</accession>
<name>A0ACA9RRD6_9GLOM</name>
<comment type="caution">
    <text evidence="1">The sequence shown here is derived from an EMBL/GenBank/DDBJ whole genome shotgun (WGS) entry which is preliminary data.</text>
</comment>